<evidence type="ECO:0000256" key="2">
    <source>
        <dbReference type="ARBA" id="ARBA00022730"/>
    </source>
</evidence>
<name>A0A7C3V0P8_9BACT</name>
<evidence type="ECO:0000313" key="7">
    <source>
        <dbReference type="EMBL" id="HGF34841.1"/>
    </source>
</evidence>
<evidence type="ECO:0000256" key="5">
    <source>
        <dbReference type="ARBA" id="ARBA00023274"/>
    </source>
</evidence>
<evidence type="ECO:0000256" key="4">
    <source>
        <dbReference type="ARBA" id="ARBA00022980"/>
    </source>
</evidence>
<dbReference type="NCBIfam" id="NF004363">
    <property type="entry name" value="PRK05738.2-4"/>
    <property type="match status" value="1"/>
</dbReference>
<protein>
    <recommendedName>
        <fullName evidence="6">Large ribosomal subunit protein uL23</fullName>
    </recommendedName>
</protein>
<comment type="similarity">
    <text evidence="1 6">Belongs to the universal ribosomal protein uL23 family.</text>
</comment>
<dbReference type="GO" id="GO:1990904">
    <property type="term" value="C:ribonucleoprotein complex"/>
    <property type="evidence" value="ECO:0007669"/>
    <property type="project" value="UniProtKB-KW"/>
</dbReference>
<dbReference type="GO" id="GO:0005840">
    <property type="term" value="C:ribosome"/>
    <property type="evidence" value="ECO:0007669"/>
    <property type="project" value="UniProtKB-KW"/>
</dbReference>
<comment type="function">
    <text evidence="6">One of the early assembly proteins it binds 23S rRNA. One of the proteins that surrounds the polypeptide exit tunnel on the outside of the ribosome. Forms the main docking site for trigger factor binding to the ribosome.</text>
</comment>
<gene>
    <name evidence="6" type="primary">rplW</name>
    <name evidence="7" type="ORF">ENW96_10715</name>
</gene>
<evidence type="ECO:0000256" key="3">
    <source>
        <dbReference type="ARBA" id="ARBA00022884"/>
    </source>
</evidence>
<dbReference type="GO" id="GO:0006412">
    <property type="term" value="P:translation"/>
    <property type="evidence" value="ECO:0007669"/>
    <property type="project" value="UniProtKB-UniRule"/>
</dbReference>
<organism evidence="7">
    <name type="scientific">Desulfobacca acetoxidans</name>
    <dbReference type="NCBI Taxonomy" id="60893"/>
    <lineage>
        <taxon>Bacteria</taxon>
        <taxon>Pseudomonadati</taxon>
        <taxon>Thermodesulfobacteriota</taxon>
        <taxon>Desulfobaccia</taxon>
        <taxon>Desulfobaccales</taxon>
        <taxon>Desulfobaccaceae</taxon>
        <taxon>Desulfobacca</taxon>
    </lineage>
</organism>
<dbReference type="InterPro" id="IPR012678">
    <property type="entry name" value="Ribosomal_uL23/eL15/eS24_sf"/>
</dbReference>
<keyword evidence="4 6" id="KW-0689">Ribosomal protein</keyword>
<dbReference type="FunFam" id="3.30.70.330:FF:000001">
    <property type="entry name" value="50S ribosomal protein L23"/>
    <property type="match status" value="1"/>
</dbReference>
<dbReference type="EMBL" id="DTMF01000264">
    <property type="protein sequence ID" value="HGF34841.1"/>
    <property type="molecule type" value="Genomic_DNA"/>
</dbReference>
<proteinExistence type="inferred from homology"/>
<dbReference type="HAMAP" id="MF_01369_B">
    <property type="entry name" value="Ribosomal_uL23_B"/>
    <property type="match status" value="1"/>
</dbReference>
<keyword evidence="2 6" id="KW-0699">rRNA-binding</keyword>
<sequence length="96" mass="10648">MKAHHLLIKGPIITEKSHLQKSAGNKVSLRVDVKANKIEIRKAIEELFKVKVLRVNTISMKGKAKRMGRTEGVRSDWKKAIVTPAPGEKIPGLEGL</sequence>
<evidence type="ECO:0000256" key="1">
    <source>
        <dbReference type="ARBA" id="ARBA00006700"/>
    </source>
</evidence>
<keyword evidence="3 6" id="KW-0694">RNA-binding</keyword>
<dbReference type="InterPro" id="IPR012677">
    <property type="entry name" value="Nucleotide-bd_a/b_plait_sf"/>
</dbReference>
<dbReference type="GO" id="GO:0019843">
    <property type="term" value="F:rRNA binding"/>
    <property type="evidence" value="ECO:0007669"/>
    <property type="project" value="UniProtKB-UniRule"/>
</dbReference>
<comment type="caution">
    <text evidence="7">The sequence shown here is derived from an EMBL/GenBank/DDBJ whole genome shotgun (WGS) entry which is preliminary data.</text>
</comment>
<dbReference type="SUPFAM" id="SSF54189">
    <property type="entry name" value="Ribosomal proteins S24e, L23 and L15e"/>
    <property type="match status" value="1"/>
</dbReference>
<dbReference type="GO" id="GO:0003735">
    <property type="term" value="F:structural constituent of ribosome"/>
    <property type="evidence" value="ECO:0007669"/>
    <property type="project" value="InterPro"/>
</dbReference>
<keyword evidence="5 6" id="KW-0687">Ribonucleoprotein</keyword>
<evidence type="ECO:0000256" key="6">
    <source>
        <dbReference type="HAMAP-Rule" id="MF_01369"/>
    </source>
</evidence>
<dbReference type="Gene3D" id="3.30.70.330">
    <property type="match status" value="1"/>
</dbReference>
<reference evidence="7" key="1">
    <citation type="journal article" date="2020" name="mSystems">
        <title>Genome- and Community-Level Interaction Insights into Carbon Utilization and Element Cycling Functions of Hydrothermarchaeota in Hydrothermal Sediment.</title>
        <authorList>
            <person name="Zhou Z."/>
            <person name="Liu Y."/>
            <person name="Xu W."/>
            <person name="Pan J."/>
            <person name="Luo Z.H."/>
            <person name="Li M."/>
        </authorList>
    </citation>
    <scope>NUCLEOTIDE SEQUENCE [LARGE SCALE GENOMIC DNA]</scope>
    <source>
        <strain evidence="7">SpSt-897</strain>
    </source>
</reference>
<comment type="subunit">
    <text evidence="6">Part of the 50S ribosomal subunit. Contacts protein L29, and trigger factor when it is bound to the ribosome.</text>
</comment>
<dbReference type="Pfam" id="PF00276">
    <property type="entry name" value="Ribosomal_L23"/>
    <property type="match status" value="1"/>
</dbReference>
<accession>A0A7C3V0P8</accession>
<dbReference type="PANTHER" id="PTHR11620">
    <property type="entry name" value="60S RIBOSOMAL PROTEIN L23A"/>
    <property type="match status" value="1"/>
</dbReference>
<dbReference type="AlphaFoldDB" id="A0A7C3V0P8"/>
<dbReference type="InterPro" id="IPR013025">
    <property type="entry name" value="Ribosomal_uL23-like"/>
</dbReference>